<sequence>MAAEIKRDLQRLRQNAALAEPDAVLKLSLVTRERLTSPPEAGDVIAVVTALRHRVAGLAAHARRYVEVELNWDAGHHYMTLTERQESLAQELGCASKTVRRHADKALGTLALHIAGGEEAAAILNPGSRATETPELVDEPSRSGGAEDSPGSWQGSLRDFWQLTRHSRVDIVCSEIPEEERPEFADPHDRNYLRYAKFADLDSLIFTRTRLAQLDPDVVIRDFSPSEYFDSDTDTCIVIGGPPWNAKYREFLPQLPFLFEPHALGEDDPLVIPQLDLTLGPRWTQDSELVEDLAVFTRLTLAQGTTVILLGGCLTLGVLGAAKCFLQGARGAANAAYITERVGDQNFVLVTEARRVGGISDMADLTRTPPLLLLAATGPTSYTTLIDNTDRYLRP</sequence>
<organism evidence="2 3">
    <name type="scientific">Saccharopolyspora endophytica</name>
    <dbReference type="NCBI Taxonomy" id="543886"/>
    <lineage>
        <taxon>Bacteria</taxon>
        <taxon>Bacillati</taxon>
        <taxon>Actinomycetota</taxon>
        <taxon>Actinomycetes</taxon>
        <taxon>Pseudonocardiales</taxon>
        <taxon>Pseudonocardiaceae</taxon>
        <taxon>Saccharopolyspora</taxon>
    </lineage>
</organism>
<dbReference type="Proteomes" id="UP000674084">
    <property type="component" value="Unassembled WGS sequence"/>
</dbReference>
<gene>
    <name evidence="2" type="ORF">KBO27_32225</name>
</gene>
<dbReference type="RefSeq" id="WP_210973643.1">
    <property type="nucleotide sequence ID" value="NZ_JAGPXE010000022.1"/>
</dbReference>
<feature type="region of interest" description="Disordered" evidence="1">
    <location>
        <begin position="126"/>
        <end position="153"/>
    </location>
</feature>
<evidence type="ECO:0000313" key="3">
    <source>
        <dbReference type="Proteomes" id="UP000674084"/>
    </source>
</evidence>
<keyword evidence="3" id="KW-1185">Reference proteome</keyword>
<comment type="caution">
    <text evidence="2">The sequence shown here is derived from an EMBL/GenBank/DDBJ whole genome shotgun (WGS) entry which is preliminary data.</text>
</comment>
<evidence type="ECO:0000256" key="1">
    <source>
        <dbReference type="SAM" id="MobiDB-lite"/>
    </source>
</evidence>
<proteinExistence type="predicted"/>
<dbReference type="EMBL" id="JAGPXE010000022">
    <property type="protein sequence ID" value="MBQ0928636.1"/>
    <property type="molecule type" value="Genomic_DNA"/>
</dbReference>
<accession>A0ABS5DQR9</accession>
<evidence type="ECO:0000313" key="2">
    <source>
        <dbReference type="EMBL" id="MBQ0928636.1"/>
    </source>
</evidence>
<name>A0ABS5DQR9_9PSEU</name>
<reference evidence="2 3" key="1">
    <citation type="submission" date="2021-04" db="EMBL/GenBank/DDBJ databases">
        <title>Whole-genome sequencing of Saccharopolyspora endophytica KCTC 19397.</title>
        <authorList>
            <person name="Ay H."/>
            <person name="Saygin H."/>
            <person name="Sahin N."/>
        </authorList>
    </citation>
    <scope>NUCLEOTIDE SEQUENCE [LARGE SCALE GENOMIC DNA]</scope>
    <source>
        <strain evidence="2 3">KCTC 19397</strain>
    </source>
</reference>
<protein>
    <submittedName>
        <fullName evidence="2">Uncharacterized protein</fullName>
    </submittedName>
</protein>